<keyword evidence="3" id="KW-1185">Reference proteome</keyword>
<reference evidence="2 3" key="1">
    <citation type="submission" date="2014-04" db="EMBL/GenBank/DDBJ databases">
        <authorList>
            <consortium name="DOE Joint Genome Institute"/>
            <person name="Kuo A."/>
            <person name="Kohler A."/>
            <person name="Nagy L.G."/>
            <person name="Floudas D."/>
            <person name="Copeland A."/>
            <person name="Barry K.W."/>
            <person name="Cichocki N."/>
            <person name="Veneault-Fourrey C."/>
            <person name="LaButti K."/>
            <person name="Lindquist E.A."/>
            <person name="Lipzen A."/>
            <person name="Lundell T."/>
            <person name="Morin E."/>
            <person name="Murat C."/>
            <person name="Sun H."/>
            <person name="Tunlid A."/>
            <person name="Henrissat B."/>
            <person name="Grigoriev I.V."/>
            <person name="Hibbett D.S."/>
            <person name="Martin F."/>
            <person name="Nordberg H.P."/>
            <person name="Cantor M.N."/>
            <person name="Hua S.X."/>
        </authorList>
    </citation>
    <scope>NUCLEOTIDE SEQUENCE [LARGE SCALE GENOMIC DNA]</scope>
    <source>
        <strain evidence="2 3">LaAM-08-1</strain>
    </source>
</reference>
<proteinExistence type="predicted"/>
<dbReference type="EMBL" id="KN838755">
    <property type="protein sequence ID" value="KIJ95459.1"/>
    <property type="molecule type" value="Genomic_DNA"/>
</dbReference>
<dbReference type="Proteomes" id="UP000054477">
    <property type="component" value="Unassembled WGS sequence"/>
</dbReference>
<feature type="transmembrane region" description="Helical" evidence="1">
    <location>
        <begin position="96"/>
        <end position="124"/>
    </location>
</feature>
<dbReference type="AlphaFoldDB" id="A0A0C9WJX6"/>
<feature type="transmembrane region" description="Helical" evidence="1">
    <location>
        <begin position="66"/>
        <end position="90"/>
    </location>
</feature>
<evidence type="ECO:0000313" key="3">
    <source>
        <dbReference type="Proteomes" id="UP000054477"/>
    </source>
</evidence>
<name>A0A0C9WJX6_9AGAR</name>
<keyword evidence="1" id="KW-0812">Transmembrane</keyword>
<dbReference type="OrthoDB" id="2947347at2759"/>
<accession>A0A0C9WJX6</accession>
<keyword evidence="1" id="KW-0472">Membrane</keyword>
<sequence>MATNSALFSRDNSTTSAVYNTLANEIQCYSLPYGGFGFVSHVLTYYTIVCLWNGRKPMMPWRPVKYSWFDLTLGVVGLCVSMAMSIVTIVRCRNTWQLLVIAVWKLSVSSLNGITAILVALFFLKASRKERLEGAEVEVPIDNLGAEREEQAARWSSLRPEKLGQKPLQSPPSSLWVLLCNAFHGPASCHDC</sequence>
<organism evidence="2 3">
    <name type="scientific">Laccaria amethystina LaAM-08-1</name>
    <dbReference type="NCBI Taxonomy" id="1095629"/>
    <lineage>
        <taxon>Eukaryota</taxon>
        <taxon>Fungi</taxon>
        <taxon>Dikarya</taxon>
        <taxon>Basidiomycota</taxon>
        <taxon>Agaricomycotina</taxon>
        <taxon>Agaricomycetes</taxon>
        <taxon>Agaricomycetidae</taxon>
        <taxon>Agaricales</taxon>
        <taxon>Agaricineae</taxon>
        <taxon>Hydnangiaceae</taxon>
        <taxon>Laccaria</taxon>
    </lineage>
</organism>
<evidence type="ECO:0000256" key="1">
    <source>
        <dbReference type="SAM" id="Phobius"/>
    </source>
</evidence>
<gene>
    <name evidence="2" type="ORF">K443DRAFT_683044</name>
</gene>
<reference evidence="3" key="2">
    <citation type="submission" date="2015-01" db="EMBL/GenBank/DDBJ databases">
        <title>Evolutionary Origins and Diversification of the Mycorrhizal Mutualists.</title>
        <authorList>
            <consortium name="DOE Joint Genome Institute"/>
            <consortium name="Mycorrhizal Genomics Consortium"/>
            <person name="Kohler A."/>
            <person name="Kuo A."/>
            <person name="Nagy L.G."/>
            <person name="Floudas D."/>
            <person name="Copeland A."/>
            <person name="Barry K.W."/>
            <person name="Cichocki N."/>
            <person name="Veneault-Fourrey C."/>
            <person name="LaButti K."/>
            <person name="Lindquist E.A."/>
            <person name="Lipzen A."/>
            <person name="Lundell T."/>
            <person name="Morin E."/>
            <person name="Murat C."/>
            <person name="Riley R."/>
            <person name="Ohm R."/>
            <person name="Sun H."/>
            <person name="Tunlid A."/>
            <person name="Henrissat B."/>
            <person name="Grigoriev I.V."/>
            <person name="Hibbett D.S."/>
            <person name="Martin F."/>
        </authorList>
    </citation>
    <scope>NUCLEOTIDE SEQUENCE [LARGE SCALE GENOMIC DNA]</scope>
    <source>
        <strain evidence="3">LaAM-08-1</strain>
    </source>
</reference>
<feature type="transmembrane region" description="Helical" evidence="1">
    <location>
        <begin position="33"/>
        <end position="54"/>
    </location>
</feature>
<protein>
    <submittedName>
        <fullName evidence="2">Uncharacterized protein</fullName>
    </submittedName>
</protein>
<dbReference type="HOGENOM" id="CLU_1415379_0_0_1"/>
<evidence type="ECO:0000313" key="2">
    <source>
        <dbReference type="EMBL" id="KIJ95459.1"/>
    </source>
</evidence>
<keyword evidence="1" id="KW-1133">Transmembrane helix</keyword>